<name>A0A1G2GUA2_9BACT</name>
<accession>A0A1G2GUA2</accession>
<dbReference type="STRING" id="1802128.A3H64_03300"/>
<comment type="caution">
    <text evidence="2">The sequence shown here is derived from an EMBL/GenBank/DDBJ whole genome shotgun (WGS) entry which is preliminary data.</text>
</comment>
<proteinExistence type="predicted"/>
<gene>
    <name evidence="2" type="ORF">A3H64_03300</name>
</gene>
<dbReference type="Gene3D" id="3.40.50.300">
    <property type="entry name" value="P-loop containing nucleotide triphosphate hydrolases"/>
    <property type="match status" value="1"/>
</dbReference>
<evidence type="ECO:0000259" key="1">
    <source>
        <dbReference type="Pfam" id="PF02223"/>
    </source>
</evidence>
<dbReference type="Proteomes" id="UP000178186">
    <property type="component" value="Unassembled WGS sequence"/>
</dbReference>
<dbReference type="Pfam" id="PF02223">
    <property type="entry name" value="Thymidylate_kin"/>
    <property type="match status" value="1"/>
</dbReference>
<organism evidence="2 3">
    <name type="scientific">Candidatus Ryanbacteria bacterium RIFCSPLOWO2_02_FULL_45_11c</name>
    <dbReference type="NCBI Taxonomy" id="1802128"/>
    <lineage>
        <taxon>Bacteria</taxon>
        <taxon>Candidatus Ryaniibacteriota</taxon>
    </lineage>
</organism>
<reference evidence="2 3" key="1">
    <citation type="journal article" date="2016" name="Nat. Commun.">
        <title>Thousands of microbial genomes shed light on interconnected biogeochemical processes in an aquifer system.</title>
        <authorList>
            <person name="Anantharaman K."/>
            <person name="Brown C.T."/>
            <person name="Hug L.A."/>
            <person name="Sharon I."/>
            <person name="Castelle C.J."/>
            <person name="Probst A.J."/>
            <person name="Thomas B.C."/>
            <person name="Singh A."/>
            <person name="Wilkins M.J."/>
            <person name="Karaoz U."/>
            <person name="Brodie E.L."/>
            <person name="Williams K.H."/>
            <person name="Hubbard S.S."/>
            <person name="Banfield J.F."/>
        </authorList>
    </citation>
    <scope>NUCLEOTIDE SEQUENCE [LARGE SCALE GENOMIC DNA]</scope>
</reference>
<dbReference type="InterPro" id="IPR039430">
    <property type="entry name" value="Thymidylate_kin-like_dom"/>
</dbReference>
<sequence>MIMRNGGKVISDRYWLTTYTYHQVMGVRILVDDFASIIKPTLTVILALNHEVQIERMVRRGMSVGDRRVLDKQREISAAFYRNALESDIPFIVLDTQRFSPEKCADIVTVALGS</sequence>
<dbReference type="AlphaFoldDB" id="A0A1G2GUA2"/>
<evidence type="ECO:0000313" key="2">
    <source>
        <dbReference type="EMBL" id="OGZ53774.1"/>
    </source>
</evidence>
<dbReference type="InterPro" id="IPR027417">
    <property type="entry name" value="P-loop_NTPase"/>
</dbReference>
<dbReference type="SUPFAM" id="SSF52540">
    <property type="entry name" value="P-loop containing nucleoside triphosphate hydrolases"/>
    <property type="match status" value="1"/>
</dbReference>
<feature type="domain" description="Thymidylate kinase-like" evidence="1">
    <location>
        <begin position="6"/>
        <end position="98"/>
    </location>
</feature>
<evidence type="ECO:0000313" key="3">
    <source>
        <dbReference type="Proteomes" id="UP000178186"/>
    </source>
</evidence>
<protein>
    <recommendedName>
        <fullName evidence="1">Thymidylate kinase-like domain-containing protein</fullName>
    </recommendedName>
</protein>
<dbReference type="EMBL" id="MHNY01000051">
    <property type="protein sequence ID" value="OGZ53774.1"/>
    <property type="molecule type" value="Genomic_DNA"/>
</dbReference>